<reference evidence="1" key="1">
    <citation type="submission" date="2023-11" db="EMBL/GenBank/DDBJ databases">
        <authorList>
            <person name="Poullet M."/>
        </authorList>
    </citation>
    <scope>NUCLEOTIDE SEQUENCE</scope>
    <source>
        <strain evidence="1">E1834</strain>
    </source>
</reference>
<proteinExistence type="predicted"/>
<dbReference type="EMBL" id="CAVMJV010000022">
    <property type="protein sequence ID" value="CAK5072030.1"/>
    <property type="molecule type" value="Genomic_DNA"/>
</dbReference>
<keyword evidence="2" id="KW-1185">Reference proteome</keyword>
<evidence type="ECO:0000313" key="2">
    <source>
        <dbReference type="Proteomes" id="UP001497535"/>
    </source>
</evidence>
<name>A0ACB0Z188_MELEN</name>
<dbReference type="Proteomes" id="UP001497535">
    <property type="component" value="Unassembled WGS sequence"/>
</dbReference>
<comment type="caution">
    <text evidence="1">The sequence shown here is derived from an EMBL/GenBank/DDBJ whole genome shotgun (WGS) entry which is preliminary data.</text>
</comment>
<evidence type="ECO:0000313" key="1">
    <source>
        <dbReference type="EMBL" id="CAK5072030.1"/>
    </source>
</evidence>
<organism evidence="1 2">
    <name type="scientific">Meloidogyne enterolobii</name>
    <name type="common">Root-knot nematode worm</name>
    <name type="synonym">Meloidogyne mayaguensis</name>
    <dbReference type="NCBI Taxonomy" id="390850"/>
    <lineage>
        <taxon>Eukaryota</taxon>
        <taxon>Metazoa</taxon>
        <taxon>Ecdysozoa</taxon>
        <taxon>Nematoda</taxon>
        <taxon>Chromadorea</taxon>
        <taxon>Rhabditida</taxon>
        <taxon>Tylenchina</taxon>
        <taxon>Tylenchomorpha</taxon>
        <taxon>Tylenchoidea</taxon>
        <taxon>Meloidogynidae</taxon>
        <taxon>Meloidogyninae</taxon>
        <taxon>Meloidogyne</taxon>
    </lineage>
</organism>
<protein>
    <submittedName>
        <fullName evidence="1">Uncharacterized protein</fullName>
    </submittedName>
</protein>
<gene>
    <name evidence="1" type="ORF">MENTE1834_LOCUS19071</name>
</gene>
<accession>A0ACB0Z188</accession>
<sequence length="97" mass="11652">MYYFKLIFYIFLLIFINVSVEKTKGKRNNLLFHRRCKRGNNFGCFGGGSRSNQPLRQREGKAHVQQGRESKRRNSKRALYIFDNFFYSHVQLHVNIF</sequence>